<protein>
    <submittedName>
        <fullName evidence="1">Pollen-specific leucine-rich repeat extensin-like protein 3</fullName>
    </submittedName>
</protein>
<accession>A0AAX6EYW0</accession>
<reference evidence="1" key="1">
    <citation type="journal article" date="2023" name="GigaByte">
        <title>Genome assembly of the bearded iris, Iris pallida Lam.</title>
        <authorList>
            <person name="Bruccoleri R.E."/>
            <person name="Oakeley E.J."/>
            <person name="Faust A.M.E."/>
            <person name="Altorfer M."/>
            <person name="Dessus-Babus S."/>
            <person name="Burckhardt D."/>
            <person name="Oertli M."/>
            <person name="Naumann U."/>
            <person name="Petersen F."/>
            <person name="Wong J."/>
        </authorList>
    </citation>
    <scope>NUCLEOTIDE SEQUENCE</scope>
    <source>
        <strain evidence="1">GSM-AAB239-AS_SAM_17_03QT</strain>
    </source>
</reference>
<organism evidence="1 2">
    <name type="scientific">Iris pallida</name>
    <name type="common">Sweet iris</name>
    <dbReference type="NCBI Taxonomy" id="29817"/>
    <lineage>
        <taxon>Eukaryota</taxon>
        <taxon>Viridiplantae</taxon>
        <taxon>Streptophyta</taxon>
        <taxon>Embryophyta</taxon>
        <taxon>Tracheophyta</taxon>
        <taxon>Spermatophyta</taxon>
        <taxon>Magnoliopsida</taxon>
        <taxon>Liliopsida</taxon>
        <taxon>Asparagales</taxon>
        <taxon>Iridaceae</taxon>
        <taxon>Iridoideae</taxon>
        <taxon>Irideae</taxon>
        <taxon>Iris</taxon>
    </lineage>
</organism>
<evidence type="ECO:0000313" key="2">
    <source>
        <dbReference type="Proteomes" id="UP001140949"/>
    </source>
</evidence>
<dbReference type="Proteomes" id="UP001140949">
    <property type="component" value="Unassembled WGS sequence"/>
</dbReference>
<keyword evidence="2" id="KW-1185">Reference proteome</keyword>
<dbReference type="AlphaFoldDB" id="A0AAX6EYW0"/>
<gene>
    <name evidence="1" type="ORF">M6B38_164190</name>
</gene>
<dbReference type="EMBL" id="JANAVB010033217">
    <property type="protein sequence ID" value="KAJ6809039.1"/>
    <property type="molecule type" value="Genomic_DNA"/>
</dbReference>
<comment type="caution">
    <text evidence="1">The sequence shown here is derived from an EMBL/GenBank/DDBJ whole genome shotgun (WGS) entry which is preliminary data.</text>
</comment>
<reference evidence="1" key="2">
    <citation type="submission" date="2023-04" db="EMBL/GenBank/DDBJ databases">
        <authorList>
            <person name="Bruccoleri R.E."/>
            <person name="Oakeley E.J."/>
            <person name="Faust A.-M."/>
            <person name="Dessus-Babus S."/>
            <person name="Altorfer M."/>
            <person name="Burckhardt D."/>
            <person name="Oertli M."/>
            <person name="Naumann U."/>
            <person name="Petersen F."/>
            <person name="Wong J."/>
        </authorList>
    </citation>
    <scope>NUCLEOTIDE SEQUENCE</scope>
    <source>
        <strain evidence="1">GSM-AAB239-AS_SAM_17_03QT</strain>
        <tissue evidence="1">Leaf</tissue>
    </source>
</reference>
<name>A0AAX6EYW0_IRIPA</name>
<proteinExistence type="predicted"/>
<sequence>MVIMLFVVADMMFEGTRLWPSERRAPADIGLRAWRGQRRRRYDLVADHGGWRTATVGQGSCGVMMCRRGGVFVG</sequence>
<evidence type="ECO:0000313" key="1">
    <source>
        <dbReference type="EMBL" id="KAJ6809039.1"/>
    </source>
</evidence>